<comment type="similarity">
    <text evidence="3">Belongs to the CENP-K/MCM22 family.</text>
</comment>
<evidence type="ECO:0000313" key="11">
    <source>
        <dbReference type="Proteomes" id="UP001152795"/>
    </source>
</evidence>
<keyword evidence="5 8" id="KW-0175">Coiled coil</keyword>
<evidence type="ECO:0000256" key="6">
    <source>
        <dbReference type="ARBA" id="ARBA00023242"/>
    </source>
</evidence>
<dbReference type="GO" id="GO:0005634">
    <property type="term" value="C:nucleus"/>
    <property type="evidence" value="ECO:0007669"/>
    <property type="project" value="UniProtKB-SubCell"/>
</dbReference>
<dbReference type="AlphaFoldDB" id="A0A7D9DDQ2"/>
<evidence type="ECO:0000256" key="7">
    <source>
        <dbReference type="ARBA" id="ARBA00023328"/>
    </source>
</evidence>
<dbReference type="EMBL" id="CACRXK020000589">
    <property type="protein sequence ID" value="CAB3983205.1"/>
    <property type="molecule type" value="Genomic_DNA"/>
</dbReference>
<keyword evidence="7" id="KW-0137">Centromere</keyword>
<dbReference type="InterPro" id="IPR020993">
    <property type="entry name" value="Centromere_CenpK"/>
</dbReference>
<organism evidence="10 11">
    <name type="scientific">Paramuricea clavata</name>
    <name type="common">Red gorgonian</name>
    <name type="synonym">Violescent sea-whip</name>
    <dbReference type="NCBI Taxonomy" id="317549"/>
    <lineage>
        <taxon>Eukaryota</taxon>
        <taxon>Metazoa</taxon>
        <taxon>Cnidaria</taxon>
        <taxon>Anthozoa</taxon>
        <taxon>Octocorallia</taxon>
        <taxon>Malacalcyonacea</taxon>
        <taxon>Plexauridae</taxon>
        <taxon>Paramuricea</taxon>
    </lineage>
</organism>
<evidence type="ECO:0000256" key="8">
    <source>
        <dbReference type="SAM" id="Coils"/>
    </source>
</evidence>
<evidence type="ECO:0000256" key="5">
    <source>
        <dbReference type="ARBA" id="ARBA00023054"/>
    </source>
</evidence>
<evidence type="ECO:0000256" key="4">
    <source>
        <dbReference type="ARBA" id="ARBA00022454"/>
    </source>
</evidence>
<name>A0A7D9DDQ2_PARCT</name>
<dbReference type="GO" id="GO:0000775">
    <property type="term" value="C:chromosome, centromeric region"/>
    <property type="evidence" value="ECO:0007669"/>
    <property type="project" value="UniProtKB-SubCell"/>
</dbReference>
<evidence type="ECO:0000256" key="9">
    <source>
        <dbReference type="SAM" id="MobiDB-lite"/>
    </source>
</evidence>
<dbReference type="PANTHER" id="PTHR14401:SF6">
    <property type="entry name" value="CENTROMERE PROTEIN K"/>
    <property type="match status" value="1"/>
</dbReference>
<feature type="coiled-coil region" evidence="8">
    <location>
        <begin position="138"/>
        <end position="177"/>
    </location>
</feature>
<dbReference type="Proteomes" id="UP001152795">
    <property type="component" value="Unassembled WGS sequence"/>
</dbReference>
<dbReference type="PANTHER" id="PTHR14401">
    <property type="entry name" value="CENTROMERE PROTEIN K"/>
    <property type="match status" value="1"/>
</dbReference>
<sequence length="278" mass="32575">MASTHVQSFQSPTSSAGIRDSRQETRREIMDECEVTWENIQKTHHRLASRKKERPPVGTDESNATLKILQHKEKRLQAQLDLRKNQDIEVVSKDPQFVETLLWNDMKKNISHLQQALGIVKEQRVEVAGDIATARKYLEEQKAIQRSLEEKIQAFQLEDDEQQHTSVLAELQSKKKEASKYHLTVMNQLGKFLSDHFPAPNDDSDDSEDNRPRRQRQYCSLQHIIETLMNRLFESPHDCYVKILPTYWQPYIQLLLRSNIIQRHPDNCDLIRLVAFHT</sequence>
<dbReference type="Pfam" id="PF11802">
    <property type="entry name" value="CENP-K"/>
    <property type="match status" value="1"/>
</dbReference>
<keyword evidence="6" id="KW-0539">Nucleus</keyword>
<comment type="caution">
    <text evidence="10">The sequence shown here is derived from an EMBL/GenBank/DDBJ whole genome shotgun (WGS) entry which is preliminary data.</text>
</comment>
<feature type="compositionally biased region" description="Polar residues" evidence="9">
    <location>
        <begin position="1"/>
        <end position="16"/>
    </location>
</feature>
<dbReference type="OrthoDB" id="9445768at2759"/>
<dbReference type="GO" id="GO:0000070">
    <property type="term" value="P:mitotic sister chromatid segregation"/>
    <property type="evidence" value="ECO:0007669"/>
    <property type="project" value="TreeGrafter"/>
</dbReference>
<proteinExistence type="inferred from homology"/>
<feature type="region of interest" description="Disordered" evidence="9">
    <location>
        <begin position="1"/>
        <end position="25"/>
    </location>
</feature>
<protein>
    <submittedName>
        <fullName evidence="10">Centromere K</fullName>
    </submittedName>
</protein>
<evidence type="ECO:0000313" key="10">
    <source>
        <dbReference type="EMBL" id="CAB3983205.1"/>
    </source>
</evidence>
<reference evidence="10" key="1">
    <citation type="submission" date="2020-04" db="EMBL/GenBank/DDBJ databases">
        <authorList>
            <person name="Alioto T."/>
            <person name="Alioto T."/>
            <person name="Gomez Garrido J."/>
        </authorList>
    </citation>
    <scope>NUCLEOTIDE SEQUENCE</scope>
    <source>
        <strain evidence="10">A484AB</strain>
    </source>
</reference>
<evidence type="ECO:0000256" key="2">
    <source>
        <dbReference type="ARBA" id="ARBA00004584"/>
    </source>
</evidence>
<comment type="subcellular location">
    <subcellularLocation>
        <location evidence="2">Chromosome</location>
        <location evidence="2">Centromere</location>
    </subcellularLocation>
    <subcellularLocation>
        <location evidence="1">Nucleus</location>
    </subcellularLocation>
</comment>
<evidence type="ECO:0000256" key="1">
    <source>
        <dbReference type="ARBA" id="ARBA00004123"/>
    </source>
</evidence>
<evidence type="ECO:0000256" key="3">
    <source>
        <dbReference type="ARBA" id="ARBA00005795"/>
    </source>
</evidence>
<keyword evidence="4" id="KW-0158">Chromosome</keyword>
<keyword evidence="11" id="KW-1185">Reference proteome</keyword>
<accession>A0A7D9DDQ2</accession>
<gene>
    <name evidence="10" type="ORF">PACLA_8A021797</name>
</gene>
<dbReference type="GO" id="GO:0051382">
    <property type="term" value="P:kinetochore assembly"/>
    <property type="evidence" value="ECO:0007669"/>
    <property type="project" value="InterPro"/>
</dbReference>